<dbReference type="Proteomes" id="UP000022433">
    <property type="component" value="Unassembled WGS sequence"/>
</dbReference>
<dbReference type="EMBL" id="JGEA01000039">
    <property type="protein sequence ID" value="EYA12420.1"/>
    <property type="molecule type" value="Genomic_DNA"/>
</dbReference>
<gene>
    <name evidence="1" type="ORF">M104_4484</name>
</gene>
<protein>
    <submittedName>
        <fullName evidence="1">Uncharacterized protein</fullName>
    </submittedName>
</protein>
<proteinExistence type="predicted"/>
<organism evidence="1 2">
    <name type="scientific">Bacteroides fragilis str. 1007-1-F #10</name>
    <dbReference type="NCBI Taxonomy" id="1339295"/>
    <lineage>
        <taxon>Bacteria</taxon>
        <taxon>Pseudomonadati</taxon>
        <taxon>Bacteroidota</taxon>
        <taxon>Bacteroidia</taxon>
        <taxon>Bacteroidales</taxon>
        <taxon>Bacteroidaceae</taxon>
        <taxon>Bacteroides</taxon>
    </lineage>
</organism>
<dbReference type="AlphaFoldDB" id="A0AAN4MVV3"/>
<evidence type="ECO:0000313" key="1">
    <source>
        <dbReference type="EMBL" id="EYA12420.1"/>
    </source>
</evidence>
<reference evidence="1 2" key="1">
    <citation type="submission" date="2014-02" db="EMBL/GenBank/DDBJ databases">
        <authorList>
            <person name="Sears C."/>
            <person name="Carroll K."/>
            <person name="Sack B.R."/>
            <person name="Qadri F."/>
            <person name="Myers L.L."/>
            <person name="Chung G.-T."/>
            <person name="Escheverria P."/>
            <person name="Fraser C.M."/>
            <person name="Sadzewicz L."/>
            <person name="Shefchek K.A."/>
            <person name="Tallon L."/>
            <person name="Das S.P."/>
            <person name="Daugherty S."/>
            <person name="Mongodin E.F."/>
        </authorList>
    </citation>
    <scope>NUCLEOTIDE SEQUENCE [LARGE SCALE GENOMIC DNA]</scope>
    <source>
        <strain evidence="1 2">1007-1-F #10</strain>
    </source>
</reference>
<name>A0AAN4MVV3_BACFG</name>
<accession>A0AAN4MVV3</accession>
<evidence type="ECO:0000313" key="2">
    <source>
        <dbReference type="Proteomes" id="UP000022433"/>
    </source>
</evidence>
<comment type="caution">
    <text evidence="1">The sequence shown here is derived from an EMBL/GenBank/DDBJ whole genome shotgun (WGS) entry which is preliminary data.</text>
</comment>
<sequence>MLNQVIGREETRGGKGLKMKTIEKRGSICQKKDKCRTERDSCD</sequence>